<dbReference type="AlphaFoldDB" id="A0A6N1VIX1"/>
<dbReference type="EMBL" id="CP054836">
    <property type="protein sequence ID" value="QKV20373.1"/>
    <property type="molecule type" value="Genomic_DNA"/>
</dbReference>
<dbReference type="Proteomes" id="UP000509367">
    <property type="component" value="Chromosome"/>
</dbReference>
<dbReference type="Gene3D" id="3.40.50.1980">
    <property type="entry name" value="Nitrogenase molybdenum iron protein domain"/>
    <property type="match status" value="2"/>
</dbReference>
<evidence type="ECO:0000313" key="2">
    <source>
        <dbReference type="EMBL" id="QKV20373.1"/>
    </source>
</evidence>
<protein>
    <submittedName>
        <fullName evidence="2">ABC transporter substrate-binding protein</fullName>
    </submittedName>
</protein>
<gene>
    <name evidence="2" type="ORF">HTY61_18915</name>
</gene>
<feature type="domain" description="Fe/B12 periplasmic-binding" evidence="1">
    <location>
        <begin position="46"/>
        <end position="301"/>
    </location>
</feature>
<dbReference type="PROSITE" id="PS50983">
    <property type="entry name" value="FE_B12_PBP"/>
    <property type="match status" value="1"/>
</dbReference>
<organism evidence="2 3">
    <name type="scientific">Oricola thermophila</name>
    <dbReference type="NCBI Taxonomy" id="2742145"/>
    <lineage>
        <taxon>Bacteria</taxon>
        <taxon>Pseudomonadati</taxon>
        <taxon>Pseudomonadota</taxon>
        <taxon>Alphaproteobacteria</taxon>
        <taxon>Hyphomicrobiales</taxon>
        <taxon>Ahrensiaceae</taxon>
        <taxon>Oricola</taxon>
    </lineage>
</organism>
<evidence type="ECO:0000259" key="1">
    <source>
        <dbReference type="PROSITE" id="PS50983"/>
    </source>
</evidence>
<dbReference type="PANTHER" id="PTHR30535:SF4">
    <property type="entry name" value="HEMIN-BINDING PERIPLASMIC PROTEIN HMUT"/>
    <property type="match status" value="1"/>
</dbReference>
<dbReference type="KEGG" id="orm:HTY61_18915"/>
<dbReference type="Pfam" id="PF01497">
    <property type="entry name" value="Peripla_BP_2"/>
    <property type="match status" value="1"/>
</dbReference>
<dbReference type="PANTHER" id="PTHR30535">
    <property type="entry name" value="VITAMIN B12-BINDING PROTEIN"/>
    <property type="match status" value="1"/>
</dbReference>
<name>A0A6N1VIX1_9HYPH</name>
<evidence type="ECO:0000313" key="3">
    <source>
        <dbReference type="Proteomes" id="UP000509367"/>
    </source>
</evidence>
<keyword evidence="3" id="KW-1185">Reference proteome</keyword>
<accession>A0A6N1VIX1</accession>
<reference evidence="2 3" key="1">
    <citation type="submission" date="2020-06" db="EMBL/GenBank/DDBJ databases">
        <title>Oricola thermophila sp. nov. isolated from a tidal sediments.</title>
        <authorList>
            <person name="Kwon K.K."/>
            <person name="Yang S.-H."/>
            <person name="Park M.-J."/>
        </authorList>
    </citation>
    <scope>NUCLEOTIDE SEQUENCE [LARGE SCALE GENOMIC DNA]</scope>
    <source>
        <strain evidence="2 3">MEBiC13590</strain>
    </source>
</reference>
<dbReference type="CDD" id="cd01149">
    <property type="entry name" value="HutB"/>
    <property type="match status" value="1"/>
</dbReference>
<dbReference type="InterPro" id="IPR050902">
    <property type="entry name" value="ABC_Transporter_SBP"/>
</dbReference>
<proteinExistence type="predicted"/>
<dbReference type="InterPro" id="IPR002491">
    <property type="entry name" value="ABC_transptr_periplasmic_BD"/>
</dbReference>
<dbReference type="SUPFAM" id="SSF53807">
    <property type="entry name" value="Helical backbone' metal receptor"/>
    <property type="match status" value="1"/>
</dbReference>
<sequence>MLLLIRHALSAGRPRSLLWSAACAAMVLLLLVTRNASADAQESPRRILSIGGAITEIVFALGEEGRLVGRDSTSTWPEEARELPDVGYMRALAPEGVLSIRPDLILASEGSGPPEAIDVLKAASIPYVEVPQEYDAEGIDAAIRIVSEALGVREKGDALRADLSEQITELSVAVAEIKQRKRVLFILSMQDGRIMASGTGTAADGILRLAGAENALTEFAGYKQLTDEALISADPDVVLMMDRGDGFTIDDEALFSHPGLKSTRAGRNRAFVRMDGLYLLGFGPRTAAAALDLAKALYGNDLR</sequence>